<gene>
    <name evidence="4" type="ORF">S01H4_03424</name>
</gene>
<dbReference type="GO" id="GO:0051604">
    <property type="term" value="P:protein maturation"/>
    <property type="evidence" value="ECO:0007669"/>
    <property type="project" value="TreeGrafter"/>
</dbReference>
<feature type="domain" description="PurM-like N-terminal" evidence="2">
    <location>
        <begin position="38"/>
        <end position="150"/>
    </location>
</feature>
<evidence type="ECO:0000259" key="3">
    <source>
        <dbReference type="Pfam" id="PF02769"/>
    </source>
</evidence>
<dbReference type="InterPro" id="IPR016188">
    <property type="entry name" value="PurM-like_N"/>
</dbReference>
<dbReference type="NCBIfam" id="TIGR02124">
    <property type="entry name" value="hypE"/>
    <property type="match status" value="1"/>
</dbReference>
<comment type="similarity">
    <text evidence="1">Belongs to the HypE family.</text>
</comment>
<evidence type="ECO:0000313" key="4">
    <source>
        <dbReference type="EMBL" id="GAG57330.1"/>
    </source>
</evidence>
<evidence type="ECO:0000259" key="2">
    <source>
        <dbReference type="Pfam" id="PF00586"/>
    </source>
</evidence>
<dbReference type="PIRSF" id="PIRSF005644">
    <property type="entry name" value="Hdrgns_mtr_HypE"/>
    <property type="match status" value="1"/>
</dbReference>
<dbReference type="SUPFAM" id="SSF55326">
    <property type="entry name" value="PurM N-terminal domain-like"/>
    <property type="match status" value="1"/>
</dbReference>
<proteinExistence type="inferred from homology"/>
<name>X0YMJ3_9ZZZZ</name>
<dbReference type="PANTHER" id="PTHR30303:SF0">
    <property type="entry name" value="CARBAMOYL DEHYDRATASE HYPE"/>
    <property type="match status" value="1"/>
</dbReference>
<protein>
    <recommendedName>
        <fullName evidence="5">Hydrogenase expression/formation protein HypE</fullName>
    </recommendedName>
</protein>
<dbReference type="Pfam" id="PF00586">
    <property type="entry name" value="AIRS"/>
    <property type="match status" value="1"/>
</dbReference>
<dbReference type="EMBL" id="BART01000838">
    <property type="protein sequence ID" value="GAG57330.1"/>
    <property type="molecule type" value="Genomic_DNA"/>
</dbReference>
<dbReference type="InterPro" id="IPR010918">
    <property type="entry name" value="PurM-like_C_dom"/>
</dbReference>
<dbReference type="Pfam" id="PF02769">
    <property type="entry name" value="AIRS_C"/>
    <property type="match status" value="1"/>
</dbReference>
<reference evidence="4" key="1">
    <citation type="journal article" date="2014" name="Front. Microbiol.">
        <title>High frequency of phylogenetically diverse reductive dehalogenase-homologous genes in deep subseafloor sedimentary metagenomes.</title>
        <authorList>
            <person name="Kawai M."/>
            <person name="Futagami T."/>
            <person name="Toyoda A."/>
            <person name="Takaki Y."/>
            <person name="Nishi S."/>
            <person name="Hori S."/>
            <person name="Arai W."/>
            <person name="Tsubouchi T."/>
            <person name="Morono Y."/>
            <person name="Uchiyama I."/>
            <person name="Ito T."/>
            <person name="Fujiyama A."/>
            <person name="Inagaki F."/>
            <person name="Takami H."/>
        </authorList>
    </citation>
    <scope>NUCLEOTIDE SEQUENCE</scope>
    <source>
        <strain evidence="4">Expedition CK06-06</strain>
    </source>
</reference>
<dbReference type="PANTHER" id="PTHR30303">
    <property type="entry name" value="HYDROGENASE ISOENZYMES FORMATION PROTEIN HYPE"/>
    <property type="match status" value="1"/>
</dbReference>
<dbReference type="CDD" id="cd02197">
    <property type="entry name" value="HypE"/>
    <property type="match status" value="1"/>
</dbReference>
<sequence length="336" mass="36336">MKEDRILLSHGSGGKLSFNLIKKLFLSNFNNPYLKRLDDGAVLNIEGLKLAYTTDSYTVDPLFFKGGNIGDLAVYGTVNDLAMCGATPLYLSCSFIIEEGFSLSLLEKIVLNMRDASVIARVDIVTGDTKVVNRGAADKIFINTSGLGIVKEGVNISGSNAKVGDVVIINGPIGSHGIAVLSEREGLKFETDIKSDTAPLSSLVVDMLEVSKDIHVLRDPTRGGLSTSLNEIALSSKVDVEINEGDIPIQEEVRAACEILGYDPLYLANEGKLVAFVPSEIAPNILKKMRKNRYGKESKIIGRVVKESEGKVYLNTTIGGKRIVDMLTGEQLPRIC</sequence>
<evidence type="ECO:0008006" key="5">
    <source>
        <dbReference type="Google" id="ProtNLM"/>
    </source>
</evidence>
<dbReference type="Gene3D" id="3.30.1330.10">
    <property type="entry name" value="PurM-like, N-terminal domain"/>
    <property type="match status" value="1"/>
</dbReference>
<organism evidence="4">
    <name type="scientific">marine sediment metagenome</name>
    <dbReference type="NCBI Taxonomy" id="412755"/>
    <lineage>
        <taxon>unclassified sequences</taxon>
        <taxon>metagenomes</taxon>
        <taxon>ecological metagenomes</taxon>
    </lineage>
</organism>
<dbReference type="Gene3D" id="3.90.650.10">
    <property type="entry name" value="PurM-like C-terminal domain"/>
    <property type="match status" value="1"/>
</dbReference>
<comment type="caution">
    <text evidence="4">The sequence shown here is derived from an EMBL/GenBank/DDBJ whole genome shotgun (WGS) entry which is preliminary data.</text>
</comment>
<dbReference type="AlphaFoldDB" id="X0YMJ3"/>
<dbReference type="InterPro" id="IPR036676">
    <property type="entry name" value="PurM-like_C_sf"/>
</dbReference>
<dbReference type="InterPro" id="IPR036921">
    <property type="entry name" value="PurM-like_N_sf"/>
</dbReference>
<dbReference type="SUPFAM" id="SSF56042">
    <property type="entry name" value="PurM C-terminal domain-like"/>
    <property type="match status" value="1"/>
</dbReference>
<dbReference type="InterPro" id="IPR011854">
    <property type="entry name" value="HypE"/>
</dbReference>
<evidence type="ECO:0000256" key="1">
    <source>
        <dbReference type="ARBA" id="ARBA00006243"/>
    </source>
</evidence>
<accession>X0YMJ3</accession>
<feature type="domain" description="PurM-like C-terminal" evidence="3">
    <location>
        <begin position="162"/>
        <end position="314"/>
    </location>
</feature>